<dbReference type="AlphaFoldDB" id="A0A1E5L5C6"/>
<feature type="transmembrane region" description="Helical" evidence="6">
    <location>
        <begin position="187"/>
        <end position="204"/>
    </location>
</feature>
<feature type="transmembrane region" description="Helical" evidence="6">
    <location>
        <begin position="108"/>
        <end position="136"/>
    </location>
</feature>
<dbReference type="GO" id="GO:0016020">
    <property type="term" value="C:membrane"/>
    <property type="evidence" value="ECO:0007669"/>
    <property type="project" value="UniProtKB-SubCell"/>
</dbReference>
<dbReference type="Pfam" id="PF00892">
    <property type="entry name" value="EamA"/>
    <property type="match status" value="2"/>
</dbReference>
<keyword evidence="3 6" id="KW-0812">Transmembrane</keyword>
<dbReference type="RefSeq" id="WP_069702093.1">
    <property type="nucleotide sequence ID" value="NZ_MJAT01000022.1"/>
</dbReference>
<feature type="domain" description="EamA" evidence="7">
    <location>
        <begin position="157"/>
        <end position="295"/>
    </location>
</feature>
<reference evidence="8 9" key="1">
    <citation type="submission" date="2016-09" db="EMBL/GenBank/DDBJ databases">
        <title>Desulfuribacillus arsenicus sp. nov., an obligately anaerobic, dissimilatory arsenic- and antimonate-reducing bacterium isolated from anoxic sediments.</title>
        <authorList>
            <person name="Abin C.A."/>
            <person name="Hollibaugh J.T."/>
        </authorList>
    </citation>
    <scope>NUCLEOTIDE SEQUENCE [LARGE SCALE GENOMIC DNA]</scope>
    <source>
        <strain evidence="8 9">MLFW-2</strain>
    </source>
</reference>
<evidence type="ECO:0000256" key="6">
    <source>
        <dbReference type="SAM" id="Phobius"/>
    </source>
</evidence>
<keyword evidence="4 6" id="KW-1133">Transmembrane helix</keyword>
<evidence type="ECO:0000256" key="4">
    <source>
        <dbReference type="ARBA" id="ARBA00022989"/>
    </source>
</evidence>
<dbReference type="Proteomes" id="UP000095255">
    <property type="component" value="Unassembled WGS sequence"/>
</dbReference>
<feature type="transmembrane region" description="Helical" evidence="6">
    <location>
        <begin position="225"/>
        <end position="247"/>
    </location>
</feature>
<sequence>MGFFFAFMVGLGFASGNILVRKGMKQSDEQDNGVLTTVIINVIFLGIAWLIYRLLYVTVELNWIGTLYYVFAGIFTTFLGRQTLFMSYRKIGAPRGSAIKNSAPLFTAVFALVILGETMGWLPFAGFVFVLLGLGIQGLFMIRQGNKLSTDMHVERIGYYLALASAMSFGVGQGIRKSGLLELPDPYYGAFISGLVALLMTILWEARTGNIREKLIGQVKRYNPFYLAAGVCTSIAMLSFFIAITYIQVSYVAAVAALEPLLTIILSKLFLKQEEIQRYTIVASMTVFAGVLMLILFT</sequence>
<proteinExistence type="inferred from homology"/>
<dbReference type="EMBL" id="MJAT01000022">
    <property type="protein sequence ID" value="OEH85268.1"/>
    <property type="molecule type" value="Genomic_DNA"/>
</dbReference>
<feature type="transmembrane region" description="Helical" evidence="6">
    <location>
        <begin position="157"/>
        <end position="175"/>
    </location>
</feature>
<keyword evidence="5 6" id="KW-0472">Membrane</keyword>
<accession>A0A1E5L5C6</accession>
<name>A0A1E5L5C6_9FIRM</name>
<feature type="transmembrane region" description="Helical" evidence="6">
    <location>
        <begin position="253"/>
        <end position="271"/>
    </location>
</feature>
<evidence type="ECO:0000256" key="3">
    <source>
        <dbReference type="ARBA" id="ARBA00022692"/>
    </source>
</evidence>
<dbReference type="STRING" id="1390249.BHU72_04005"/>
<evidence type="ECO:0000313" key="9">
    <source>
        <dbReference type="Proteomes" id="UP000095255"/>
    </source>
</evidence>
<dbReference type="InterPro" id="IPR037185">
    <property type="entry name" value="EmrE-like"/>
</dbReference>
<evidence type="ECO:0000256" key="5">
    <source>
        <dbReference type="ARBA" id="ARBA00023136"/>
    </source>
</evidence>
<dbReference type="OrthoDB" id="7849325at2"/>
<comment type="caution">
    <text evidence="8">The sequence shown here is derived from an EMBL/GenBank/DDBJ whole genome shotgun (WGS) entry which is preliminary data.</text>
</comment>
<comment type="similarity">
    <text evidence="2">Belongs to the EamA transporter family.</text>
</comment>
<comment type="subcellular location">
    <subcellularLocation>
        <location evidence="1">Membrane</location>
        <topology evidence="1">Multi-pass membrane protein</topology>
    </subcellularLocation>
</comment>
<feature type="domain" description="EamA" evidence="7">
    <location>
        <begin position="2"/>
        <end position="134"/>
    </location>
</feature>
<gene>
    <name evidence="8" type="ORF">BHU72_04005</name>
</gene>
<dbReference type="PANTHER" id="PTHR32322:SF2">
    <property type="entry name" value="EAMA DOMAIN-CONTAINING PROTEIN"/>
    <property type="match status" value="1"/>
</dbReference>
<evidence type="ECO:0000313" key="8">
    <source>
        <dbReference type="EMBL" id="OEH85268.1"/>
    </source>
</evidence>
<feature type="transmembrane region" description="Helical" evidence="6">
    <location>
        <begin position="278"/>
        <end position="297"/>
    </location>
</feature>
<protein>
    <recommendedName>
        <fullName evidence="7">EamA domain-containing protein</fullName>
    </recommendedName>
</protein>
<dbReference type="InterPro" id="IPR000620">
    <property type="entry name" value="EamA_dom"/>
</dbReference>
<organism evidence="8 9">
    <name type="scientific">Desulfuribacillus stibiiarsenatis</name>
    <dbReference type="NCBI Taxonomy" id="1390249"/>
    <lineage>
        <taxon>Bacteria</taxon>
        <taxon>Bacillati</taxon>
        <taxon>Bacillota</taxon>
        <taxon>Desulfuribacillia</taxon>
        <taxon>Desulfuribacillales</taxon>
        <taxon>Desulfuribacillaceae</taxon>
        <taxon>Desulfuribacillus</taxon>
    </lineage>
</organism>
<evidence type="ECO:0000259" key="7">
    <source>
        <dbReference type="Pfam" id="PF00892"/>
    </source>
</evidence>
<evidence type="ECO:0000256" key="2">
    <source>
        <dbReference type="ARBA" id="ARBA00007362"/>
    </source>
</evidence>
<keyword evidence="9" id="KW-1185">Reference proteome</keyword>
<dbReference type="SUPFAM" id="SSF103481">
    <property type="entry name" value="Multidrug resistance efflux transporter EmrE"/>
    <property type="match status" value="2"/>
</dbReference>
<evidence type="ECO:0000256" key="1">
    <source>
        <dbReference type="ARBA" id="ARBA00004141"/>
    </source>
</evidence>
<dbReference type="Gene3D" id="1.10.3730.20">
    <property type="match status" value="1"/>
</dbReference>
<feature type="transmembrane region" description="Helical" evidence="6">
    <location>
        <begin position="32"/>
        <end position="55"/>
    </location>
</feature>
<dbReference type="PANTHER" id="PTHR32322">
    <property type="entry name" value="INNER MEMBRANE TRANSPORTER"/>
    <property type="match status" value="1"/>
</dbReference>
<feature type="transmembrane region" description="Helical" evidence="6">
    <location>
        <begin position="67"/>
        <end position="88"/>
    </location>
</feature>
<dbReference type="InterPro" id="IPR050638">
    <property type="entry name" value="AA-Vitamin_Transporters"/>
</dbReference>